<reference evidence="2 3" key="1">
    <citation type="submission" date="2016-07" db="EMBL/GenBank/DDBJ databases">
        <authorList>
            <consortium name="Pathogen Informatics"/>
        </authorList>
    </citation>
    <scope>NUCLEOTIDE SEQUENCE [LARGE SCALE GENOMIC DNA]</scope>
</reference>
<feature type="region of interest" description="Disordered" evidence="1">
    <location>
        <begin position="223"/>
        <end position="306"/>
    </location>
</feature>
<name>A0A1G4E3U4_PLAVI</name>
<evidence type="ECO:0000256" key="1">
    <source>
        <dbReference type="SAM" id="MobiDB-lite"/>
    </source>
</evidence>
<dbReference type="VEuPathDB" id="PlasmoDB:PVP01_0221600"/>
<dbReference type="AlphaFoldDB" id="A0A1G4E3U4"/>
<sequence length="428" mass="49624">MEDKETDKTYFSYDQYHTLKTDFTPTQKITWDNDLLKDIFNSMFAAQNKKEWYNDVFIQLKKLLNRTHAFWKNHEDDCCKYINFWLNKEVRKLNYGVNNKDHFKIFIEFMEKYVEKKSYPRCKQKIHFINNDLNLKTIKLYELYDKHEELKKISTSNVPSLCSKYNELVQYYNNFIYQYNGKSSDFLKTKVDKIKSLIEAFKTSNNSCKKDVELLSLEIEKIPSSEEEPRTDIQTVQHKDQPERLGEDGLQPHNAVDLTDQKRLQQGTPEPGPRALTSDQQDTQSESEVIPRRSGNEQNEVNHEGSYFSRRTGILRKGMDSLETVMLPREGEESIARYNEGVIGTMRNAISAFMNGVDPVPVVGVSGGMGALFLLFRYTPVGAFFRGGRGRAHRIPRSFNGQFLGGFPGYEDYEGGYVGYSQMSSLAE</sequence>
<feature type="compositionally biased region" description="Basic and acidic residues" evidence="1">
    <location>
        <begin position="289"/>
        <end position="303"/>
    </location>
</feature>
<dbReference type="Pfam" id="PF05795">
    <property type="entry name" value="Plasmodium_Vir"/>
    <property type="match status" value="1"/>
</dbReference>
<dbReference type="VEuPathDB" id="PlasmoDB:PVW1_140086500"/>
<feature type="compositionally biased region" description="Basic and acidic residues" evidence="1">
    <location>
        <begin position="223"/>
        <end position="247"/>
    </location>
</feature>
<feature type="compositionally biased region" description="Polar residues" evidence="1">
    <location>
        <begin position="277"/>
        <end position="287"/>
    </location>
</feature>
<organism evidence="2 3">
    <name type="scientific">Plasmodium vivax</name>
    <name type="common">malaria parasite P. vivax</name>
    <dbReference type="NCBI Taxonomy" id="5855"/>
    <lineage>
        <taxon>Eukaryota</taxon>
        <taxon>Sar</taxon>
        <taxon>Alveolata</taxon>
        <taxon>Apicomplexa</taxon>
        <taxon>Aconoidasida</taxon>
        <taxon>Haemosporida</taxon>
        <taxon>Plasmodiidae</taxon>
        <taxon>Plasmodium</taxon>
        <taxon>Plasmodium (Plasmodium)</taxon>
    </lineage>
</organism>
<dbReference type="InterPro" id="IPR008780">
    <property type="entry name" value="Plasmodium_Vir"/>
</dbReference>
<dbReference type="VEuPathDB" id="PlasmoDB:PVX_024185"/>
<gene>
    <name evidence="2" type="ORF">PVT01_000035400</name>
</gene>
<evidence type="ECO:0000313" key="2">
    <source>
        <dbReference type="EMBL" id="SCA59761.1"/>
    </source>
</evidence>
<evidence type="ECO:0000313" key="3">
    <source>
        <dbReference type="Proteomes" id="UP000196402"/>
    </source>
</evidence>
<proteinExistence type="predicted"/>
<dbReference type="Proteomes" id="UP000196402">
    <property type="component" value="Unassembled WGS sequence"/>
</dbReference>
<dbReference type="EMBL" id="FLYH01000077">
    <property type="protein sequence ID" value="SCA59761.1"/>
    <property type="molecule type" value="Genomic_DNA"/>
</dbReference>
<accession>A0A1G4E3U4</accession>
<protein>
    <submittedName>
        <fullName evidence="2">VIR protein</fullName>
    </submittedName>
</protein>
<dbReference type="VEuPathDB" id="PlasmoDB:PVPAM_130063300"/>